<evidence type="ECO:0000256" key="3">
    <source>
        <dbReference type="ARBA" id="ARBA00022801"/>
    </source>
</evidence>
<evidence type="ECO:0008006" key="10">
    <source>
        <dbReference type="Google" id="ProtNLM"/>
    </source>
</evidence>
<accession>A0A223SAG9</accession>
<dbReference type="RefSeq" id="WP_094932659.1">
    <property type="nucleotide sequence ID" value="NZ_CP022753.1"/>
</dbReference>
<dbReference type="InterPro" id="IPR013595">
    <property type="entry name" value="Pept_S33_TAP-like_C"/>
</dbReference>
<evidence type="ECO:0000313" key="9">
    <source>
        <dbReference type="Proteomes" id="UP000215005"/>
    </source>
</evidence>
<dbReference type="Pfam" id="PF00561">
    <property type="entry name" value="Abhydrolase_1"/>
    <property type="match status" value="1"/>
</dbReference>
<keyword evidence="9" id="KW-1185">Reference proteome</keyword>
<reference evidence="8 9" key="1">
    <citation type="submission" date="2017-08" db="EMBL/GenBank/DDBJ databases">
        <title>The complete genome sequence of Nocardiopsis gilva YIM 90087.</title>
        <authorList>
            <person name="Yin M."/>
            <person name="Tang S."/>
        </authorList>
    </citation>
    <scope>NUCLEOTIDE SEQUENCE [LARGE SCALE GENOMIC DNA]</scope>
    <source>
        <strain evidence="8 9">YIM 90087</strain>
    </source>
</reference>
<dbReference type="InterPro" id="IPR000073">
    <property type="entry name" value="AB_hydrolase_1"/>
</dbReference>
<organism evidence="8 9">
    <name type="scientific">Nocardiopsis gilva YIM 90087</name>
    <dbReference type="NCBI Taxonomy" id="1235441"/>
    <lineage>
        <taxon>Bacteria</taxon>
        <taxon>Bacillati</taxon>
        <taxon>Actinomycetota</taxon>
        <taxon>Actinomycetes</taxon>
        <taxon>Streptosporangiales</taxon>
        <taxon>Nocardiopsidaceae</taxon>
        <taxon>Nocardiopsis</taxon>
    </lineage>
</organism>
<keyword evidence="2 5" id="KW-0732">Signal</keyword>
<dbReference type="KEGG" id="ngv:CDO52_22030"/>
<evidence type="ECO:0000259" key="7">
    <source>
        <dbReference type="Pfam" id="PF08386"/>
    </source>
</evidence>
<dbReference type="InterPro" id="IPR051601">
    <property type="entry name" value="Serine_prot/Carboxylest_S33"/>
</dbReference>
<evidence type="ECO:0000256" key="4">
    <source>
        <dbReference type="SAM" id="MobiDB-lite"/>
    </source>
</evidence>
<comment type="similarity">
    <text evidence="1">Belongs to the peptidase S33 family.</text>
</comment>
<evidence type="ECO:0000256" key="2">
    <source>
        <dbReference type="ARBA" id="ARBA00022729"/>
    </source>
</evidence>
<feature type="domain" description="AB hydrolase-1" evidence="6">
    <location>
        <begin position="86"/>
        <end position="278"/>
    </location>
</feature>
<sequence>MIGAAALTGVLVSAPPAAADTADTVAPDLQSFYDQEPSWKPCGGGLDGLECAKIVVPMDYDNPKGEKIRVAISRHKATDRDHRRGVLLINPGGPGGTGLGMAQYLSDQRIAEVYDLIGFDPRGVGKSTQLRCTEPDLDDLELSSRPTNAELHNFTEAARRTEEGCDRTAGSLRPHITTANTARDMDVIRGVLGEEKTNYLGYSYGTYLGAVYGSLFPDRMDRSVLDSSIHPDRVWRDTWLAMSRAHTENVERFTEWAAENDAELGLGDSPEAVFQTMEDVAQQLHENPVDGFDRTSFDQTVFGLNRDQGRWDVLASFISSFRDGDSAAAREAAKAGSLRIAADRERLADGGPSTFTTIRCEADWPKGTGGYYADMREYTDKYAYGLGAMLSAPDACTFRSYTPDEKPVELKRDGYPTGIVVQGHYDTQTAWAGGPAMAKRLRDSLIIVENDSNHGYYGGPDYDCVTEQIDDYLIDGILPGSATTCPGQPMPNLKSADTADEDNLTEKVQEQIDEEEEQPAPPVPAPIPAA</sequence>
<feature type="domain" description="Peptidase S33 tripeptidyl aminopeptidase-like C-terminal" evidence="7">
    <location>
        <begin position="389"/>
        <end position="485"/>
    </location>
</feature>
<dbReference type="SUPFAM" id="SSF53474">
    <property type="entry name" value="alpha/beta-Hydrolases"/>
    <property type="match status" value="1"/>
</dbReference>
<dbReference type="Gene3D" id="3.40.50.1820">
    <property type="entry name" value="alpha/beta hydrolase"/>
    <property type="match status" value="1"/>
</dbReference>
<name>A0A223SAG9_9ACTN</name>
<evidence type="ECO:0000256" key="1">
    <source>
        <dbReference type="ARBA" id="ARBA00010088"/>
    </source>
</evidence>
<evidence type="ECO:0000313" key="8">
    <source>
        <dbReference type="EMBL" id="ASU85115.1"/>
    </source>
</evidence>
<dbReference type="OrthoDB" id="3930934at2"/>
<proteinExistence type="inferred from homology"/>
<protein>
    <recommendedName>
        <fullName evidence="10">Alpha/beta hydrolase</fullName>
    </recommendedName>
</protein>
<keyword evidence="3" id="KW-0378">Hydrolase</keyword>
<dbReference type="Pfam" id="PF08386">
    <property type="entry name" value="Abhydrolase_4"/>
    <property type="match status" value="1"/>
</dbReference>
<feature type="compositionally biased region" description="Pro residues" evidence="4">
    <location>
        <begin position="519"/>
        <end position="530"/>
    </location>
</feature>
<dbReference type="AlphaFoldDB" id="A0A223SAG9"/>
<feature type="signal peptide" evidence="5">
    <location>
        <begin position="1"/>
        <end position="19"/>
    </location>
</feature>
<feature type="chain" id="PRO_5012646290" description="Alpha/beta hydrolase" evidence="5">
    <location>
        <begin position="20"/>
        <end position="530"/>
    </location>
</feature>
<dbReference type="InterPro" id="IPR029058">
    <property type="entry name" value="AB_hydrolase_fold"/>
</dbReference>
<feature type="region of interest" description="Disordered" evidence="4">
    <location>
        <begin position="486"/>
        <end position="530"/>
    </location>
</feature>
<evidence type="ECO:0000259" key="6">
    <source>
        <dbReference type="Pfam" id="PF00561"/>
    </source>
</evidence>
<gene>
    <name evidence="8" type="ORF">CDO52_22030</name>
</gene>
<dbReference type="PANTHER" id="PTHR43248:SF29">
    <property type="entry name" value="TRIPEPTIDYL AMINOPEPTIDASE"/>
    <property type="match status" value="1"/>
</dbReference>
<dbReference type="GO" id="GO:0016787">
    <property type="term" value="F:hydrolase activity"/>
    <property type="evidence" value="ECO:0007669"/>
    <property type="project" value="UniProtKB-KW"/>
</dbReference>
<dbReference type="EMBL" id="CP022753">
    <property type="protein sequence ID" value="ASU85115.1"/>
    <property type="molecule type" value="Genomic_DNA"/>
</dbReference>
<dbReference type="Proteomes" id="UP000215005">
    <property type="component" value="Chromosome"/>
</dbReference>
<evidence type="ECO:0000256" key="5">
    <source>
        <dbReference type="SAM" id="SignalP"/>
    </source>
</evidence>
<dbReference type="PANTHER" id="PTHR43248">
    <property type="entry name" value="2-SUCCINYL-6-HYDROXY-2,4-CYCLOHEXADIENE-1-CARBOXYLATE SYNTHASE"/>
    <property type="match status" value="1"/>
</dbReference>